<dbReference type="GeneID" id="19331026"/>
<dbReference type="RefSeq" id="XP_007926484.1">
    <property type="nucleotide sequence ID" value="XM_007928293.1"/>
</dbReference>
<feature type="compositionally biased region" description="Low complexity" evidence="2">
    <location>
        <begin position="582"/>
        <end position="593"/>
    </location>
</feature>
<feature type="coiled-coil region" evidence="1">
    <location>
        <begin position="723"/>
        <end position="821"/>
    </location>
</feature>
<dbReference type="VEuPathDB" id="FungiDB:MYCFIDRAFT_136754"/>
<feature type="domain" description="STB6-like N-terminal" evidence="3">
    <location>
        <begin position="61"/>
        <end position="199"/>
    </location>
</feature>
<dbReference type="EMBL" id="KB446558">
    <property type="protein sequence ID" value="EME83182.1"/>
    <property type="molecule type" value="Genomic_DNA"/>
</dbReference>
<protein>
    <recommendedName>
        <fullName evidence="3">STB6-like N-terminal domain-containing protein</fullName>
    </recommendedName>
</protein>
<reference evidence="4 5" key="1">
    <citation type="journal article" date="2012" name="PLoS Pathog.">
        <title>Diverse lifestyles and strategies of plant pathogenesis encoded in the genomes of eighteen Dothideomycetes fungi.</title>
        <authorList>
            <person name="Ohm R.A."/>
            <person name="Feau N."/>
            <person name="Henrissat B."/>
            <person name="Schoch C.L."/>
            <person name="Horwitz B.A."/>
            <person name="Barry K.W."/>
            <person name="Condon B.J."/>
            <person name="Copeland A.C."/>
            <person name="Dhillon B."/>
            <person name="Glaser F."/>
            <person name="Hesse C.N."/>
            <person name="Kosti I."/>
            <person name="LaButti K."/>
            <person name="Lindquist E.A."/>
            <person name="Lucas S."/>
            <person name="Salamov A.A."/>
            <person name="Bradshaw R.E."/>
            <person name="Ciuffetti L."/>
            <person name="Hamelin R.C."/>
            <person name="Kema G.H.J."/>
            <person name="Lawrence C."/>
            <person name="Scott J.A."/>
            <person name="Spatafora J.W."/>
            <person name="Turgeon B.G."/>
            <person name="de Wit P.J.G.M."/>
            <person name="Zhong S."/>
            <person name="Goodwin S.B."/>
            <person name="Grigoriev I.V."/>
        </authorList>
    </citation>
    <scope>NUCLEOTIDE SEQUENCE [LARGE SCALE GENOMIC DNA]</scope>
    <source>
        <strain evidence="4 5">CIRAD86</strain>
    </source>
</reference>
<evidence type="ECO:0000256" key="2">
    <source>
        <dbReference type="SAM" id="MobiDB-lite"/>
    </source>
</evidence>
<evidence type="ECO:0000313" key="5">
    <source>
        <dbReference type="Proteomes" id="UP000016932"/>
    </source>
</evidence>
<evidence type="ECO:0000259" key="3">
    <source>
        <dbReference type="Pfam" id="PF25995"/>
    </source>
</evidence>
<dbReference type="STRING" id="383855.M3B187"/>
<feature type="compositionally biased region" description="Low complexity" evidence="2">
    <location>
        <begin position="539"/>
        <end position="553"/>
    </location>
</feature>
<evidence type="ECO:0000313" key="4">
    <source>
        <dbReference type="EMBL" id="EME83182.1"/>
    </source>
</evidence>
<dbReference type="HOGENOM" id="CLU_010065_0_0_1"/>
<dbReference type="AlphaFoldDB" id="M3B187"/>
<accession>M3B187</accession>
<dbReference type="GO" id="GO:0070822">
    <property type="term" value="C:Sin3-type complex"/>
    <property type="evidence" value="ECO:0007669"/>
    <property type="project" value="TreeGrafter"/>
</dbReference>
<feature type="compositionally biased region" description="Polar residues" evidence="2">
    <location>
        <begin position="563"/>
        <end position="581"/>
    </location>
</feature>
<gene>
    <name evidence="4" type="ORF">MYCFIDRAFT_136754</name>
</gene>
<keyword evidence="1" id="KW-0175">Coiled coil</keyword>
<evidence type="ECO:0000256" key="1">
    <source>
        <dbReference type="SAM" id="Coils"/>
    </source>
</evidence>
<feature type="region of interest" description="Disordered" evidence="2">
    <location>
        <begin position="502"/>
        <end position="605"/>
    </location>
</feature>
<feature type="compositionally biased region" description="Polar residues" evidence="2">
    <location>
        <begin position="19"/>
        <end position="33"/>
    </location>
</feature>
<dbReference type="PANTHER" id="PTHR31011:SF2">
    <property type="entry name" value="PROTEIN STB2-RELATED"/>
    <property type="match status" value="1"/>
</dbReference>
<dbReference type="Proteomes" id="UP000016932">
    <property type="component" value="Unassembled WGS sequence"/>
</dbReference>
<dbReference type="InterPro" id="IPR059025">
    <property type="entry name" value="STB6_N"/>
</dbReference>
<sequence>MTAARSSVDRAKLRPPPLQTNYLHQSPNEDSPTSPRPQSPYDQGRYSEARGRPATKGGHQPFVLTDPVAFKYLEEDASTHVLERRRELRGYECYIVEQWTTSRMHPTFMITNYTGDEKDVVLVDVLSVPTDEHVWSPRLRVYFKALNQYHARRRETPLGVLMVTNLSGFPSSLAIIPVPDGDVRKHRFDFFVNEDLKRLGCSGRVGLTLAQPAASTVAKFHQLYRTSDKNDIYKSVLELIKLCQSALMLFDKLEIDYSDGLLCDVTERAINDWWVEIGNDYYNVEPHDGILGPTTVAGLLGLLMGARNRLHAMNAPVPKDPFDVEAMKQGISAFQKQQRIQRTRRLDRRTLDRLHKATQKAAEKERWAVPKAVKSTVAELSGRGGEMIGDIVGRRDRASIAEVETVDIDRFVQLVHGDRAKWLWLGKPMKKKSTFDGMPPGERREQEREYHDFVAPTPVEERDEFGDDYIGRPSLDINRPSMFHRATTLKDKPKAGLEKVRGAVGFRGHKPKPSVDEPVPRSPVEQRPSRRPLINRSHTSPLGSPSSLELSTEQHMQRLTPAAQEQSNRLNASGFSGLQKENSNVSSNQQQRSGSKESTGPSVEASVAGSIYKGIDLNDTLPTGPETEAGLSTLLKRTVSYSQYVEAELQPDHSGLAPRHLSFSLAEESLLTWEPLGQDEYDPFSSTRAQLAEQQYIAAEARHLRRMINALQLQTATWTSKELHQLRETLERLDQDQDTLDELHQPHLRTVKELETHAGAVQREEKERLEEGVKEIETLAAKLEYEIGGLRGKVEDVEAGVSDFEKSVGRVEGRVMELEKEAANGSKCVIQ</sequence>
<dbReference type="OrthoDB" id="19806at2759"/>
<keyword evidence="5" id="KW-1185">Reference proteome</keyword>
<dbReference type="InterPro" id="IPR038919">
    <property type="entry name" value="STB2/STB2"/>
</dbReference>
<dbReference type="Pfam" id="PF25995">
    <property type="entry name" value="STB6_N"/>
    <property type="match status" value="1"/>
</dbReference>
<dbReference type="KEGG" id="pfj:MYCFIDRAFT_136754"/>
<feature type="region of interest" description="Disordered" evidence="2">
    <location>
        <begin position="1"/>
        <end position="62"/>
    </location>
</feature>
<proteinExistence type="predicted"/>
<name>M3B187_PSEFD</name>
<dbReference type="eggNOG" id="ENOG502QT8Q">
    <property type="taxonomic scope" value="Eukaryota"/>
</dbReference>
<dbReference type="PANTHER" id="PTHR31011">
    <property type="entry name" value="PROTEIN STB2-RELATED"/>
    <property type="match status" value="1"/>
</dbReference>
<organism evidence="4 5">
    <name type="scientific">Pseudocercospora fijiensis (strain CIRAD86)</name>
    <name type="common">Black leaf streak disease fungus</name>
    <name type="synonym">Mycosphaerella fijiensis</name>
    <dbReference type="NCBI Taxonomy" id="383855"/>
    <lineage>
        <taxon>Eukaryota</taxon>
        <taxon>Fungi</taxon>
        <taxon>Dikarya</taxon>
        <taxon>Ascomycota</taxon>
        <taxon>Pezizomycotina</taxon>
        <taxon>Dothideomycetes</taxon>
        <taxon>Dothideomycetidae</taxon>
        <taxon>Mycosphaerellales</taxon>
        <taxon>Mycosphaerellaceae</taxon>
        <taxon>Pseudocercospora</taxon>
    </lineage>
</organism>